<accession>A0A1Y3B9C0</accession>
<organism evidence="1 2">
    <name type="scientific">Euroglyphus maynei</name>
    <name type="common">Mayne's house dust mite</name>
    <dbReference type="NCBI Taxonomy" id="6958"/>
    <lineage>
        <taxon>Eukaryota</taxon>
        <taxon>Metazoa</taxon>
        <taxon>Ecdysozoa</taxon>
        <taxon>Arthropoda</taxon>
        <taxon>Chelicerata</taxon>
        <taxon>Arachnida</taxon>
        <taxon>Acari</taxon>
        <taxon>Acariformes</taxon>
        <taxon>Sarcoptiformes</taxon>
        <taxon>Astigmata</taxon>
        <taxon>Psoroptidia</taxon>
        <taxon>Analgoidea</taxon>
        <taxon>Pyroglyphidae</taxon>
        <taxon>Pyroglyphinae</taxon>
        <taxon>Euroglyphus</taxon>
    </lineage>
</organism>
<proteinExistence type="predicted"/>
<comment type="caution">
    <text evidence="1">The sequence shown here is derived from an EMBL/GenBank/DDBJ whole genome shotgun (WGS) entry which is preliminary data.</text>
</comment>
<name>A0A1Y3B9C0_EURMA</name>
<evidence type="ECO:0000313" key="2">
    <source>
        <dbReference type="Proteomes" id="UP000194236"/>
    </source>
</evidence>
<evidence type="ECO:0000313" key="1">
    <source>
        <dbReference type="EMBL" id="OTF76634.1"/>
    </source>
</evidence>
<dbReference type="Proteomes" id="UP000194236">
    <property type="component" value="Unassembled WGS sequence"/>
</dbReference>
<dbReference type="AlphaFoldDB" id="A0A1Y3B9C0"/>
<protein>
    <submittedName>
        <fullName evidence="1">Uncharacterized protein</fullName>
    </submittedName>
</protein>
<reference evidence="1 2" key="1">
    <citation type="submission" date="2017-03" db="EMBL/GenBank/DDBJ databases">
        <title>Genome Survey of Euroglyphus maynei.</title>
        <authorList>
            <person name="Arlian L.G."/>
            <person name="Morgan M.S."/>
            <person name="Rider S.D."/>
        </authorList>
    </citation>
    <scope>NUCLEOTIDE SEQUENCE [LARGE SCALE GENOMIC DNA]</scope>
    <source>
        <strain evidence="1">Arlian Lab</strain>
        <tissue evidence="1">Whole body</tissue>
    </source>
</reference>
<sequence length="27" mass="3201">MYRPMMPILAINFVIDLLPETKQIFCC</sequence>
<gene>
    <name evidence="1" type="ORF">BLA29_014387</name>
</gene>
<keyword evidence="2" id="KW-1185">Reference proteome</keyword>
<dbReference type="EMBL" id="MUJZ01036510">
    <property type="protein sequence ID" value="OTF76634.1"/>
    <property type="molecule type" value="Genomic_DNA"/>
</dbReference>